<gene>
    <name evidence="7" type="ORF">IMG5_134960</name>
</gene>
<dbReference type="Proteomes" id="UP000008983">
    <property type="component" value="Unassembled WGS sequence"/>
</dbReference>
<evidence type="ECO:0000313" key="7">
    <source>
        <dbReference type="EMBL" id="EGR30322.1"/>
    </source>
</evidence>
<evidence type="ECO:0000256" key="2">
    <source>
        <dbReference type="ARBA" id="ARBA00010989"/>
    </source>
</evidence>
<proteinExistence type="inferred from homology"/>
<dbReference type="PANTHER" id="PTHR10961:SF7">
    <property type="entry name" value="FAD DEPENDENT OXIDOREDUCTASE DOMAIN-CONTAINING PROTEIN"/>
    <property type="match status" value="1"/>
</dbReference>
<dbReference type="STRING" id="857967.G0QWT3"/>
<dbReference type="RefSeq" id="XP_004031909.1">
    <property type="nucleotide sequence ID" value="XM_004031861.1"/>
</dbReference>
<evidence type="ECO:0000256" key="5">
    <source>
        <dbReference type="ARBA" id="ARBA00023002"/>
    </source>
</evidence>
<dbReference type="EMBL" id="GL984013">
    <property type="protein sequence ID" value="EGR30322.1"/>
    <property type="molecule type" value="Genomic_DNA"/>
</dbReference>
<dbReference type="OrthoDB" id="288395at2759"/>
<keyword evidence="3" id="KW-0285">Flavoprotein</keyword>
<dbReference type="Gene3D" id="3.30.9.10">
    <property type="entry name" value="D-Amino Acid Oxidase, subunit A, domain 2"/>
    <property type="match status" value="1"/>
</dbReference>
<dbReference type="InterPro" id="IPR045170">
    <property type="entry name" value="MTOX"/>
</dbReference>
<evidence type="ECO:0000313" key="8">
    <source>
        <dbReference type="Proteomes" id="UP000008983"/>
    </source>
</evidence>
<dbReference type="EC" id="1.5.3.1" evidence="7"/>
<reference evidence="7 8" key="1">
    <citation type="submission" date="2011-07" db="EMBL/GenBank/DDBJ databases">
        <authorList>
            <person name="Coyne R."/>
            <person name="Brami D."/>
            <person name="Johnson J."/>
            <person name="Hostetler J."/>
            <person name="Hannick L."/>
            <person name="Clark T."/>
            <person name="Cassidy-Hanley D."/>
            <person name="Inman J."/>
        </authorList>
    </citation>
    <scope>NUCLEOTIDE SEQUENCE [LARGE SCALE GENOMIC DNA]</scope>
    <source>
        <strain evidence="7 8">G5</strain>
    </source>
</reference>
<evidence type="ECO:0000256" key="3">
    <source>
        <dbReference type="ARBA" id="ARBA00022630"/>
    </source>
</evidence>
<dbReference type="SUPFAM" id="SSF51905">
    <property type="entry name" value="FAD/NAD(P)-binding domain"/>
    <property type="match status" value="1"/>
</dbReference>
<dbReference type="NCBIfam" id="NF008425">
    <property type="entry name" value="PRK11259.1"/>
    <property type="match status" value="1"/>
</dbReference>
<dbReference type="InterPro" id="IPR006076">
    <property type="entry name" value="FAD-dep_OxRdtase"/>
</dbReference>
<keyword evidence="4" id="KW-0274">FAD</keyword>
<evidence type="ECO:0000256" key="4">
    <source>
        <dbReference type="ARBA" id="ARBA00022827"/>
    </source>
</evidence>
<dbReference type="Gene3D" id="3.50.50.60">
    <property type="entry name" value="FAD/NAD(P)-binding domain"/>
    <property type="match status" value="1"/>
</dbReference>
<evidence type="ECO:0000256" key="1">
    <source>
        <dbReference type="ARBA" id="ARBA00001974"/>
    </source>
</evidence>
<dbReference type="eggNOG" id="KOG2820">
    <property type="taxonomic scope" value="Eukaryota"/>
</dbReference>
<dbReference type="GeneID" id="14906434"/>
<dbReference type="Pfam" id="PF01266">
    <property type="entry name" value="DAO"/>
    <property type="match status" value="1"/>
</dbReference>
<sequence>MEDLYDITVIGLGGHGSSTFFHVAKNQYKVLGIEQYKIAHNLGSSHGDTRITRKLTFEDPVYYDLVESSFQVFEELSKLSKKQIFKKTGGLFMGTKDSNLVNQCLMINQVKGVPIQILCKDQITANFPHFEFENEDIIGVFDENAGVLFAENCIQAFIEEGLKINKDARIVENCKYLKHQKNEEDIFEIVTDIGKIKSKKIVFACGMWNVNIIKGVPFEIRKIQLFWFNVPPQIDLGMQKCPIFMYEVSKNPMYYVYGFPNVQNQGIKLGFSPNQHCKIIENPNFPTRSVDTFEKVRMKHILQEFFPCISKENVIDEKECFVTLTPDENFVIDFDQEDKNIIYISPCSGHGFKYTGGVGKLVSEMVENQKVYYDLFRIKRFEGSQYKGKRWGDSFIKFDEGFDQKNRFRKYFNNNNNNRPSL</sequence>
<dbReference type="InParanoid" id="G0QWT3"/>
<dbReference type="OMA" id="WPMLWAH"/>
<dbReference type="GO" id="GO:0050660">
    <property type="term" value="F:flavin adenine dinucleotide binding"/>
    <property type="evidence" value="ECO:0007669"/>
    <property type="project" value="InterPro"/>
</dbReference>
<organism evidence="7 8">
    <name type="scientific">Ichthyophthirius multifiliis</name>
    <name type="common">White spot disease agent</name>
    <name type="synonym">Ich</name>
    <dbReference type="NCBI Taxonomy" id="5932"/>
    <lineage>
        <taxon>Eukaryota</taxon>
        <taxon>Sar</taxon>
        <taxon>Alveolata</taxon>
        <taxon>Ciliophora</taxon>
        <taxon>Intramacronucleata</taxon>
        <taxon>Oligohymenophorea</taxon>
        <taxon>Hymenostomatida</taxon>
        <taxon>Ophryoglenina</taxon>
        <taxon>Ichthyophthirius</taxon>
    </lineage>
</organism>
<dbReference type="AlphaFoldDB" id="G0QWT3"/>
<dbReference type="GO" id="GO:0008115">
    <property type="term" value="F:sarcosine oxidase activity"/>
    <property type="evidence" value="ECO:0007669"/>
    <property type="project" value="UniProtKB-EC"/>
</dbReference>
<dbReference type="InterPro" id="IPR036188">
    <property type="entry name" value="FAD/NAD-bd_sf"/>
</dbReference>
<comment type="similarity">
    <text evidence="2">Belongs to the MSOX/MTOX family.</text>
</comment>
<dbReference type="SUPFAM" id="SSF54373">
    <property type="entry name" value="FAD-linked reductases, C-terminal domain"/>
    <property type="match status" value="1"/>
</dbReference>
<protein>
    <submittedName>
        <fullName evidence="7">Sarcosine oxidase, putative</fullName>
        <ecNumber evidence="7">1.5.3.1</ecNumber>
    </submittedName>
</protein>
<keyword evidence="5 7" id="KW-0560">Oxidoreductase</keyword>
<keyword evidence="8" id="KW-1185">Reference proteome</keyword>
<feature type="domain" description="FAD dependent oxidoreductase" evidence="6">
    <location>
        <begin position="6"/>
        <end position="365"/>
    </location>
</feature>
<dbReference type="PANTHER" id="PTHR10961">
    <property type="entry name" value="PEROXISOMAL SARCOSINE OXIDASE"/>
    <property type="match status" value="1"/>
</dbReference>
<accession>G0QWT3</accession>
<comment type="cofactor">
    <cofactor evidence="1">
        <name>FAD</name>
        <dbReference type="ChEBI" id="CHEBI:57692"/>
    </cofactor>
</comment>
<name>G0QWT3_ICHMU</name>
<evidence type="ECO:0000259" key="6">
    <source>
        <dbReference type="Pfam" id="PF01266"/>
    </source>
</evidence>